<organism evidence="3 4">
    <name type="scientific">Maribacter spongiicola</name>
    <dbReference type="NCBI Taxonomy" id="1206753"/>
    <lineage>
        <taxon>Bacteria</taxon>
        <taxon>Pseudomonadati</taxon>
        <taxon>Bacteroidota</taxon>
        <taxon>Flavobacteriia</taxon>
        <taxon>Flavobacteriales</taxon>
        <taxon>Flavobacteriaceae</taxon>
        <taxon>Maribacter</taxon>
    </lineage>
</organism>
<accession>A0A4R7K7K2</accession>
<protein>
    <submittedName>
        <fullName evidence="3">PKD domain-containing protein</fullName>
    </submittedName>
</protein>
<dbReference type="Proteomes" id="UP000294749">
    <property type="component" value="Unassembled WGS sequence"/>
</dbReference>
<sequence>MKNKKYYSLWVLTLALLATFISCEEDGDVRDGIRDVSFKATAKNRNITEGGTITYIDSSTNVTSRLWTFAEGSIPTSDQATVDVDYPTGQSLNEEGVLPGYLTSLSVTHDDGTVEEGKFLVRVYNKVTADFSSEETEVIVGTSTTFTSVVENLQSLFEEARENDGLEWTFEGGTPATSTAENPTVTYNTLGTYKVTLTAHRESPLSETTKTVDAYITVVEPTPVVAAFSADNSNPAENVAVTYSDDSAGAPDEWLWTFEGGTPETSTEENPIVTYAAAGTYSVTLQSTRVADGMTDTITTEDFITVTGPDPNFIIRGGVDADFATLNGWDLQTPPTANTPEEDYGIVTTDGVTALRIQAGASGLEKNTVFRTADLGELPAGNYTFTFRYMLEGGDRTLPGALELRTYVTEYGNDVAFGPPAQVYGAFKLMDWTLPENIGVWQETSVNFTVAAPIAAGSVKLQLRIGPAHANTAVVLIDNVSLEAAD</sequence>
<evidence type="ECO:0000313" key="4">
    <source>
        <dbReference type="Proteomes" id="UP000294749"/>
    </source>
</evidence>
<feature type="domain" description="PKD" evidence="2">
    <location>
        <begin position="167"/>
        <end position="199"/>
    </location>
</feature>
<dbReference type="Pfam" id="PF00801">
    <property type="entry name" value="PKD"/>
    <property type="match status" value="1"/>
</dbReference>
<dbReference type="Pfam" id="PF18911">
    <property type="entry name" value="PKD_4"/>
    <property type="match status" value="1"/>
</dbReference>
<name>A0A4R7K7K2_9FLAO</name>
<gene>
    <name evidence="3" type="ORF">CLV90_1352</name>
</gene>
<dbReference type="InterPro" id="IPR000601">
    <property type="entry name" value="PKD_dom"/>
</dbReference>
<reference evidence="3 4" key="1">
    <citation type="submission" date="2019-03" db="EMBL/GenBank/DDBJ databases">
        <title>Genomic Encyclopedia of Archaeal and Bacterial Type Strains, Phase II (KMG-II): from individual species to whole genera.</title>
        <authorList>
            <person name="Goeker M."/>
        </authorList>
    </citation>
    <scope>NUCLEOTIDE SEQUENCE [LARGE SCALE GENOMIC DNA]</scope>
    <source>
        <strain evidence="3 4">DSM 25233</strain>
    </source>
</reference>
<dbReference type="CDD" id="cd00146">
    <property type="entry name" value="PKD"/>
    <property type="match status" value="2"/>
</dbReference>
<dbReference type="RefSeq" id="WP_133686667.1">
    <property type="nucleotide sequence ID" value="NZ_SOAY01000010.1"/>
</dbReference>
<dbReference type="SUPFAM" id="SSF49299">
    <property type="entry name" value="PKD domain"/>
    <property type="match status" value="2"/>
</dbReference>
<feature type="chain" id="PRO_5020830440" evidence="1">
    <location>
        <begin position="25"/>
        <end position="486"/>
    </location>
</feature>
<keyword evidence="4" id="KW-1185">Reference proteome</keyword>
<dbReference type="InterPro" id="IPR013783">
    <property type="entry name" value="Ig-like_fold"/>
</dbReference>
<evidence type="ECO:0000313" key="3">
    <source>
        <dbReference type="EMBL" id="TDT47277.1"/>
    </source>
</evidence>
<dbReference type="InterPro" id="IPR035986">
    <property type="entry name" value="PKD_dom_sf"/>
</dbReference>
<dbReference type="OrthoDB" id="1491481at2"/>
<dbReference type="AlphaFoldDB" id="A0A4R7K7K2"/>
<dbReference type="InterPro" id="IPR022409">
    <property type="entry name" value="PKD/Chitinase_dom"/>
</dbReference>
<feature type="signal peptide" evidence="1">
    <location>
        <begin position="1"/>
        <end position="24"/>
    </location>
</feature>
<feature type="domain" description="PKD" evidence="2">
    <location>
        <begin position="224"/>
        <end position="299"/>
    </location>
</feature>
<dbReference type="SMART" id="SM00089">
    <property type="entry name" value="PKD"/>
    <property type="match status" value="2"/>
</dbReference>
<dbReference type="PROSITE" id="PS51257">
    <property type="entry name" value="PROKAR_LIPOPROTEIN"/>
    <property type="match status" value="1"/>
</dbReference>
<keyword evidence="1" id="KW-0732">Signal</keyword>
<comment type="caution">
    <text evidence="3">The sequence shown here is derived from an EMBL/GenBank/DDBJ whole genome shotgun (WGS) entry which is preliminary data.</text>
</comment>
<dbReference type="PROSITE" id="PS50093">
    <property type="entry name" value="PKD"/>
    <property type="match status" value="2"/>
</dbReference>
<proteinExistence type="predicted"/>
<dbReference type="Gene3D" id="2.60.40.10">
    <property type="entry name" value="Immunoglobulins"/>
    <property type="match status" value="3"/>
</dbReference>
<evidence type="ECO:0000256" key="1">
    <source>
        <dbReference type="SAM" id="SignalP"/>
    </source>
</evidence>
<evidence type="ECO:0000259" key="2">
    <source>
        <dbReference type="PROSITE" id="PS50093"/>
    </source>
</evidence>
<dbReference type="EMBL" id="SOAY01000010">
    <property type="protein sequence ID" value="TDT47277.1"/>
    <property type="molecule type" value="Genomic_DNA"/>
</dbReference>